<dbReference type="SUPFAM" id="SSF51735">
    <property type="entry name" value="NAD(P)-binding Rossmann-fold domains"/>
    <property type="match status" value="1"/>
</dbReference>
<keyword evidence="2" id="KW-0560">Oxidoreductase</keyword>
<evidence type="ECO:0000313" key="4">
    <source>
        <dbReference type="Proteomes" id="UP000325218"/>
    </source>
</evidence>
<organism evidence="3 4">
    <name type="scientific">Paenibacillus faecis</name>
    <dbReference type="NCBI Taxonomy" id="862114"/>
    <lineage>
        <taxon>Bacteria</taxon>
        <taxon>Bacillati</taxon>
        <taxon>Bacillota</taxon>
        <taxon>Bacilli</taxon>
        <taxon>Bacillales</taxon>
        <taxon>Paenibacillaceae</taxon>
        <taxon>Paenibacillus</taxon>
    </lineage>
</organism>
<dbReference type="AlphaFoldDB" id="A0A5D0CRV7"/>
<dbReference type="PRINTS" id="PR00081">
    <property type="entry name" value="GDHRDH"/>
</dbReference>
<accession>A0A5D0CRV7</accession>
<dbReference type="CDD" id="cd11731">
    <property type="entry name" value="Lin1944_like_SDR_c"/>
    <property type="match status" value="1"/>
</dbReference>
<dbReference type="OrthoDB" id="9787486at2"/>
<dbReference type="Pfam" id="PF13561">
    <property type="entry name" value="adh_short_C2"/>
    <property type="match status" value="1"/>
</dbReference>
<dbReference type="EMBL" id="VSDO01000004">
    <property type="protein sequence ID" value="TYA11527.1"/>
    <property type="molecule type" value="Genomic_DNA"/>
</dbReference>
<dbReference type="InterPro" id="IPR002347">
    <property type="entry name" value="SDR_fam"/>
</dbReference>
<proteinExistence type="inferred from homology"/>
<reference evidence="3 4" key="1">
    <citation type="submission" date="2019-08" db="EMBL/GenBank/DDBJ databases">
        <title>Genome sequencing of Paenibacillus faecis DSM 23593(T).</title>
        <authorList>
            <person name="Kook J.-K."/>
            <person name="Park S.-N."/>
            <person name="Lim Y.K."/>
        </authorList>
    </citation>
    <scope>NUCLEOTIDE SEQUENCE [LARGE SCALE GENOMIC DNA]</scope>
    <source>
        <strain evidence="3 4">DSM 23593</strain>
    </source>
</reference>
<sequence length="199" mass="20668">MRILLIGASGTIGSAVCEELGARHEVITAGRNGADVIVDITSPDSITAMYQEVGKVDAVVSTAGSTYFGPLTELTPENNELSIESKLKGQVNLVLLGHPYVNDRGSFTLTTGIIMDDPIVGGVSSAMAGGAIKAFVTAAAIEMPRGIRINNVSPNVVAESIGTYGPYFPGFDPVPASKVALAFRKSVEGGQTGQTYTVY</sequence>
<dbReference type="InterPro" id="IPR051122">
    <property type="entry name" value="SDR_DHRS6-like"/>
</dbReference>
<comment type="similarity">
    <text evidence="1">Belongs to the short-chain dehydrogenases/reductases (SDR) family.</text>
</comment>
<dbReference type="PANTHER" id="PTHR43477">
    <property type="entry name" value="DIHYDROANTICAPSIN 7-DEHYDROGENASE"/>
    <property type="match status" value="1"/>
</dbReference>
<evidence type="ECO:0000256" key="1">
    <source>
        <dbReference type="ARBA" id="ARBA00006484"/>
    </source>
</evidence>
<dbReference type="InterPro" id="IPR036291">
    <property type="entry name" value="NAD(P)-bd_dom_sf"/>
</dbReference>
<comment type="caution">
    <text evidence="3">The sequence shown here is derived from an EMBL/GenBank/DDBJ whole genome shotgun (WGS) entry which is preliminary data.</text>
</comment>
<keyword evidence="4" id="KW-1185">Reference proteome</keyword>
<dbReference type="Gene3D" id="3.40.50.720">
    <property type="entry name" value="NAD(P)-binding Rossmann-like Domain"/>
    <property type="match status" value="1"/>
</dbReference>
<protein>
    <submittedName>
        <fullName evidence="3">Short chain dehydrogenase</fullName>
    </submittedName>
</protein>
<name>A0A5D0CRV7_9BACL</name>
<dbReference type="PANTHER" id="PTHR43477:SF1">
    <property type="entry name" value="DIHYDROANTICAPSIN 7-DEHYDROGENASE"/>
    <property type="match status" value="1"/>
</dbReference>
<dbReference type="RefSeq" id="WP_148455455.1">
    <property type="nucleotide sequence ID" value="NZ_VSDO01000004.1"/>
</dbReference>
<evidence type="ECO:0000313" key="3">
    <source>
        <dbReference type="EMBL" id="TYA11527.1"/>
    </source>
</evidence>
<gene>
    <name evidence="3" type="ORF">FRY98_20530</name>
</gene>
<evidence type="ECO:0000256" key="2">
    <source>
        <dbReference type="ARBA" id="ARBA00023002"/>
    </source>
</evidence>
<dbReference type="NCBIfam" id="NF005754">
    <property type="entry name" value="PRK07578.1"/>
    <property type="match status" value="1"/>
</dbReference>
<dbReference type="Proteomes" id="UP000325218">
    <property type="component" value="Unassembled WGS sequence"/>
</dbReference>
<dbReference type="GO" id="GO:0016491">
    <property type="term" value="F:oxidoreductase activity"/>
    <property type="evidence" value="ECO:0007669"/>
    <property type="project" value="UniProtKB-KW"/>
</dbReference>